<evidence type="ECO:0000313" key="6">
    <source>
        <dbReference type="Proteomes" id="UP000663829"/>
    </source>
</evidence>
<dbReference type="EMBL" id="CAJNOK010003541">
    <property type="protein sequence ID" value="CAF0905391.1"/>
    <property type="molecule type" value="Genomic_DNA"/>
</dbReference>
<organism evidence="3 6">
    <name type="scientific">Didymodactylos carnosus</name>
    <dbReference type="NCBI Taxonomy" id="1234261"/>
    <lineage>
        <taxon>Eukaryota</taxon>
        <taxon>Metazoa</taxon>
        <taxon>Spiralia</taxon>
        <taxon>Gnathifera</taxon>
        <taxon>Rotifera</taxon>
        <taxon>Eurotatoria</taxon>
        <taxon>Bdelloidea</taxon>
        <taxon>Philodinida</taxon>
        <taxon>Philodinidae</taxon>
        <taxon>Didymodactylos</taxon>
    </lineage>
</organism>
<evidence type="ECO:0000256" key="1">
    <source>
        <dbReference type="SAM" id="Phobius"/>
    </source>
</evidence>
<keyword evidence="6" id="KW-1185">Reference proteome</keyword>
<evidence type="ECO:0000313" key="2">
    <source>
        <dbReference type="EMBL" id="CAF0905391.1"/>
    </source>
</evidence>
<evidence type="ECO:0000313" key="5">
    <source>
        <dbReference type="EMBL" id="CAF3991741.1"/>
    </source>
</evidence>
<dbReference type="EMBL" id="CAJOBC010009595">
    <property type="protein sequence ID" value="CAF3991741.1"/>
    <property type="molecule type" value="Genomic_DNA"/>
</dbReference>
<keyword evidence="1" id="KW-0812">Transmembrane</keyword>
<dbReference type="AlphaFoldDB" id="A0A814YDE0"/>
<proteinExistence type="predicted"/>
<feature type="transmembrane region" description="Helical" evidence="1">
    <location>
        <begin position="60"/>
        <end position="85"/>
    </location>
</feature>
<dbReference type="Proteomes" id="UP000677228">
    <property type="component" value="Unassembled WGS sequence"/>
</dbReference>
<gene>
    <name evidence="3" type="ORF">GPM918_LOCUS25073</name>
    <name evidence="2" type="ORF">OVA965_LOCUS9841</name>
    <name evidence="5" type="ORF">SRO942_LOCUS25079</name>
    <name evidence="4" type="ORF">TMI583_LOCUS9837</name>
</gene>
<dbReference type="Proteomes" id="UP000682733">
    <property type="component" value="Unassembled WGS sequence"/>
</dbReference>
<comment type="caution">
    <text evidence="3">The sequence shown here is derived from an EMBL/GenBank/DDBJ whole genome shotgun (WGS) entry which is preliminary data.</text>
</comment>
<keyword evidence="1" id="KW-0472">Membrane</keyword>
<sequence>MREISFKSPINCYDDQRRFRLLVLFHSIDTLTIFIRLIILCAEDFAKITPLSGSDPLRQSLSYLIPIFLFEMFIFLIILISNVLYIMVKCCLPSIYPDSDEKSTVVCCKIRTLWHIATLTCFTCKCYYDHPQGILLTRLSILSICFLFRFIGFILGASCANRYAPRGVVYTVISSLSLVPSIIVLVIEFIHFFRLWTYRPDNNNQHRRFHRSHLCFIPQNITNDKQVRQWNTSLCPEPLDKCKSKSLHHYVLYHSLSLLQQQIPQVITEETKIVIAYYQTTRDQAYKIAYEGFPHNRTNLDSNIYFTLTVQKVINSDTVFFLRLNLDCLKIVGVSETYTDKELREEAQRIFKDTVYRIHAIYFPVKQRIYLKYIRAIEKWLIVIASDNSSTTRPTTVTTTSGRCATVKDDQFHDEYYPGCIQL</sequence>
<dbReference type="OrthoDB" id="9989584at2759"/>
<reference evidence="3" key="1">
    <citation type="submission" date="2021-02" db="EMBL/GenBank/DDBJ databases">
        <authorList>
            <person name="Nowell W R."/>
        </authorList>
    </citation>
    <scope>NUCLEOTIDE SEQUENCE</scope>
</reference>
<dbReference type="EMBL" id="CAJOBA010003542">
    <property type="protein sequence ID" value="CAF3685373.1"/>
    <property type="molecule type" value="Genomic_DNA"/>
</dbReference>
<dbReference type="Proteomes" id="UP000663829">
    <property type="component" value="Unassembled WGS sequence"/>
</dbReference>
<accession>A0A814YDE0</accession>
<name>A0A814YDE0_9BILA</name>
<feature type="transmembrane region" description="Helical" evidence="1">
    <location>
        <begin position="21"/>
        <end position="40"/>
    </location>
</feature>
<dbReference type="EMBL" id="CAJNOQ010009590">
    <property type="protein sequence ID" value="CAF1229013.1"/>
    <property type="molecule type" value="Genomic_DNA"/>
</dbReference>
<feature type="transmembrane region" description="Helical" evidence="1">
    <location>
        <begin position="168"/>
        <end position="190"/>
    </location>
</feature>
<keyword evidence="1" id="KW-1133">Transmembrane helix</keyword>
<dbReference type="Proteomes" id="UP000681722">
    <property type="component" value="Unassembled WGS sequence"/>
</dbReference>
<evidence type="ECO:0000313" key="3">
    <source>
        <dbReference type="EMBL" id="CAF1229013.1"/>
    </source>
</evidence>
<protein>
    <submittedName>
        <fullName evidence="3">Uncharacterized protein</fullName>
    </submittedName>
</protein>
<evidence type="ECO:0000313" key="4">
    <source>
        <dbReference type="EMBL" id="CAF3685373.1"/>
    </source>
</evidence>
<feature type="transmembrane region" description="Helical" evidence="1">
    <location>
        <begin position="135"/>
        <end position="156"/>
    </location>
</feature>